<proteinExistence type="predicted"/>
<feature type="region of interest" description="Disordered" evidence="1">
    <location>
        <begin position="2016"/>
        <end position="2038"/>
    </location>
</feature>
<feature type="compositionally biased region" description="Polar residues" evidence="1">
    <location>
        <begin position="1697"/>
        <end position="1707"/>
    </location>
</feature>
<feature type="compositionally biased region" description="Basic and acidic residues" evidence="1">
    <location>
        <begin position="15"/>
        <end position="41"/>
    </location>
</feature>
<dbReference type="VEuPathDB" id="FungiDB:FOMG_19918"/>
<name>A0A420PL49_FUSOX</name>
<dbReference type="VEuPathDB" id="FungiDB:HZS61_010527"/>
<dbReference type="VEuPathDB" id="FungiDB:FOXG_22059"/>
<dbReference type="Proteomes" id="UP000285860">
    <property type="component" value="Unassembled WGS sequence"/>
</dbReference>
<dbReference type="VEuPathDB" id="FungiDB:FOC4_g10000365"/>
<evidence type="ECO:0000313" key="2">
    <source>
        <dbReference type="EMBL" id="RKK93247.1"/>
    </source>
</evidence>
<feature type="region of interest" description="Disordered" evidence="1">
    <location>
        <begin position="1321"/>
        <end position="1385"/>
    </location>
</feature>
<dbReference type="VEuPathDB" id="FungiDB:FOC4_g10000364"/>
<evidence type="ECO:0008006" key="4">
    <source>
        <dbReference type="Google" id="ProtNLM"/>
    </source>
</evidence>
<dbReference type="SUPFAM" id="SSF54001">
    <property type="entry name" value="Cysteine proteinases"/>
    <property type="match status" value="1"/>
</dbReference>
<dbReference type="VEuPathDB" id="FungiDB:FOXG_14985"/>
<dbReference type="VEuPathDB" id="FungiDB:FOZG_18377"/>
<comment type="caution">
    <text evidence="2">The sequence shown here is derived from an EMBL/GenBank/DDBJ whole genome shotgun (WGS) entry which is preliminary data.</text>
</comment>
<organism evidence="2 3">
    <name type="scientific">Fusarium oxysporum</name>
    <name type="common">Fusarium vascular wilt</name>
    <dbReference type="NCBI Taxonomy" id="5507"/>
    <lineage>
        <taxon>Eukaryota</taxon>
        <taxon>Fungi</taxon>
        <taxon>Dikarya</taxon>
        <taxon>Ascomycota</taxon>
        <taxon>Pezizomycotina</taxon>
        <taxon>Sordariomycetes</taxon>
        <taxon>Hypocreomycetidae</taxon>
        <taxon>Hypocreales</taxon>
        <taxon>Nectriaceae</taxon>
        <taxon>Fusarium</taxon>
        <taxon>Fusarium oxysporum species complex</taxon>
    </lineage>
</organism>
<feature type="region of interest" description="Disordered" evidence="1">
    <location>
        <begin position="82"/>
        <end position="102"/>
    </location>
</feature>
<evidence type="ECO:0000313" key="3">
    <source>
        <dbReference type="Proteomes" id="UP000285860"/>
    </source>
</evidence>
<protein>
    <recommendedName>
        <fullName evidence="4">Ubiquitin-like protease family profile domain-containing protein</fullName>
    </recommendedName>
</protein>
<feature type="region of interest" description="Disordered" evidence="1">
    <location>
        <begin position="1"/>
        <end position="41"/>
    </location>
</feature>
<feature type="region of interest" description="Disordered" evidence="1">
    <location>
        <begin position="2495"/>
        <end position="2516"/>
    </location>
</feature>
<gene>
    <name evidence="2" type="ORF">BFJ68_g15615</name>
</gene>
<dbReference type="VEuPathDB" id="FungiDB:FOZG_17921"/>
<accession>A0A420PL49</accession>
<dbReference type="Gene3D" id="3.40.395.10">
    <property type="entry name" value="Adenoviral Proteinase, Chain A"/>
    <property type="match status" value="1"/>
</dbReference>
<dbReference type="VEuPathDB" id="FungiDB:FOXG_22194"/>
<sequence length="2823" mass="319485">MPEEPPRRRGRPRKVHTEEERLAAQREHSQKYRQRVQQDKGESLSFTGYYQHIPYVPTSSSAMAQLPPHIILPNDSYLPLDLSCGDPGQPSSLSYGDNTAAHDGPSYDLGDYCPFDSDSTTSHESTASSASTRDCQVLFSDLPTEYIRNHRSEQGDEIQELLEAFGNGLHISPTASQDDLRQDFDTLSSDEEVSEPGHRSLDTSHEEQTVPSLERYLAREWTEHPSCSRQSHKEDHEELAKNKCHRSCDSLNDVAARLDGLIGNENNRHPLPNVMDPSFDLLSHTQHTEPANNEGTSRNSPPLNNVCGHDYREACQIALEGAPNGGAPPSLCLSKRHSIENPLAEDFLQRTYDVDSICSFPSSLAVAKFGIQWYPQPYAIFNHTDNVHFSIDIPNNSFTRLGTCSRGSSPHRQPLHHVPNYCFGRVQGLTDTFIWIFFPALYMQTSQEDPLKRTCVARDQYSCWYDHVLFPAIAAAVRDPNILQYIPKNLNIAQTNSRARQEGISTERLSDMNAEFGILGQGSRSTSLSYVLQNRHLEAIWEGVRTRAATYPQFAGIKLYLGAKNLKLVYMNADIRQTIRSWHSQWQNAVDQAFLDPSDTYVDIGRQYTPRIGSVAEANVLMWRRCCLKQLWRQRQAWSSQYNAMYPFVRSSLEDIATSKSRSVPLRLIEYPRFTLRDTIDMTIQPADKSREVGEGLIYSQFYNLVKIPFDAAKQYPFQNRQLEKMALDPSYVADYERSTRGSHANQASLSLAYRLSKLRVRASLVQDDEGSVSVPFSYGVRAEDRVSVKLLDLVLSHFDSLESTRQSDPITVCQDQELPFFAIPSTTMTRFLHGTVNKYCFLFEYIKSQAGARYSLPETVVMTLALRSLRFATSGIIAKESILWKDRWQQSKQVTSRSGQRQSSEVEREGLGLNRTSKDYGLGWWLPGKFNWDEWRFRGDVNERLVAGNSLLHIEYGRQWKVIKDIRDVHARMWQANKWVKQYSVRKSQRNRNIWFEYLSNTVIELFQSAVWRAARKSLDWKSGSDLTDEAAASYPADQPPPYCYDALASSFHDRRRNVNHTRPYFLTGNKIRSSSVWDLVCDHLGFNLHDGRLESRDGLQPLHHRIAVRRSVEMISDVLGHSEACRWYKELGHLLLLTNWILPWPSTRLLISTTKESHRKNLKRRLIWVSLIYAPAKLSLFLSPNLPTHPLQDEERCITVHDNLRQTLTCITAERFGASGWTEDCDPSEPRFHWTSEDLLRYVGGTVTIGSFKIGRAVQSGSRKGFIYPLAERGRPPVLRLTDRIRGRTLEELERLFSDIIRSAQSESELGRGATSIESLEQIPPPMVNPGDCINAYPTHSLEPNLDHQSTPYNGFINSSTSSSDGSNDDVVDSDSDWKPPKRLRRACNQSNSMLIAHVTASLSQAAPKRRGRPARKVPQTEEERLASQRARSQRYYRRQHEQSVDSHGVAVGSQNAEFVYHYQPHPPALPSTTNPVIGLHLEPHLHIPTPLEQDVVAEPTCAGDYDAPGEADTDPTAAPTSWNPPVWNHHENSRAARSSLDDTPEDNYNPLFEDSQIQLELISQGQDNTGDGYDAVIDRGEANSPQLEARDEELQDLVDKVQQLLITTSPDSEAIRRDSGDGMAGNTIESPVASGSAFLQGDARSSTPQSQGSARLSRRSDEAQGRSHATSSATPSSQLRNTSTLDNWVRRPCTRSSDNSSNGVTSQAYDCNGFLLPSATGVQRFTREHSSFVDRSSATSPSSNSSPRGFGVEWIYHGLYSWNLRRRLEREDYLTTDDVLCGMRLAIELSGRRDVTTLARAIHLGEPQNNSIQLSQAEIEDIRRHDAAILSIFRPGIEEGVGHWSLAIYQPARPHFFFCDSLGSRDDCYYSALRDIHDSVLPDSAPASICDVPITRQVNGWTCGVIVVECARRFLTAREQYCSEDLMIEDQPRLLDWTQQEPYLSEVQDPDLREVGAISYWIEVISQYLGATTNHSATSVGSRRSSSNDAVTISEPADPALLLFQEWSRPVGCTSRQHEEDHSSQLADATTKRGVSPNCSSLLDIAKRLEGVTGEDGTNGPLPCVLDPAKDLLRSGTRESSSSDAGPTRYGGPCKAAMEGLVEGEQDPPYLCMHSNHSARRLEDDRISSSYDIDSLCSFPTSLGVARLGIQWYTQSHATLNLVDNVHLSMEIPGTREQDGTVTTQALHTIPNYCLGRVIGLADTFIWAFFPALFSGKLSDPYSQTCIPKKNFVHWYEEVMLPAIQAVVDDNNILQYIPKTHAIASSDCSAPREAAALWPKYAGLRLYMAAKNTKLTWMRPTFESALAEWQHHWNSAVDEAYIDPDVTYIDIGRQMTPADTGPHGRVLIWRRCCMDRLWRRRLQWSRIQNRLYHREEDACKDESGKRQAPPIRRTTYPFVTLRDARDMTITPSSSSWELRNGLVYSQFYNLIKVPFDAAKQYPFQNRHTESMALDPSYLRDQRNSTRGAHAHQSRVQCAYRLRKLRIYRNVPAVDQNEDDDGDEIQHEGSTHHPLTYGIRAEDRVSLALLRRITGLFSSSPPQNGSGADEDEERDYPSSSASSQTMARFLRASVNRYCFLFEYIKSQTGLKYSLPETIVMAAALRRLRFSYNCSLIAVEGGEARIAKVEREGLGLNKTSTLHGFGWWLPGKFDWSTWRFTSDIGDRLAVGNDLLRQGYKRQWRVLKDIRDVHVRMWQAQSWLGRYRVQDDAAAKRLWLEYLHSTVIELFQRDVWRVALKSVSWKTGSNMTDEASMRYPESSPPSFCYDGLSNLFHDRQRDVSHTRPHLIAGNKIQSTSMKDLFDNLFSPSSTGTAIKRRRG</sequence>
<feature type="compositionally biased region" description="Polar residues" evidence="1">
    <location>
        <begin position="1670"/>
        <end position="1689"/>
    </location>
</feature>
<feature type="compositionally biased region" description="Polar residues" evidence="1">
    <location>
        <begin position="1349"/>
        <end position="1359"/>
    </location>
</feature>
<feature type="region of interest" description="Disordered" evidence="1">
    <location>
        <begin position="1403"/>
        <end position="1438"/>
    </location>
</feature>
<dbReference type="VEuPathDB" id="FungiDB:FOC1_g10000509"/>
<reference evidence="2 3" key="1">
    <citation type="journal article" date="2018" name="Sci. Rep.">
        <title>Characterisation of pathogen-specific regions and novel effector candidates in Fusarium oxysporum f. sp. cepae.</title>
        <authorList>
            <person name="Armitage A.D."/>
            <person name="Taylor A."/>
            <person name="Sobczyk M.K."/>
            <person name="Baxter L."/>
            <person name="Greenfield B.P."/>
            <person name="Bates H.J."/>
            <person name="Wilson F."/>
            <person name="Jackson A.C."/>
            <person name="Ott S."/>
            <person name="Harrison R.J."/>
            <person name="Clarkson J.P."/>
        </authorList>
    </citation>
    <scope>NUCLEOTIDE SEQUENCE [LARGE SCALE GENOMIC DNA]</scope>
    <source>
        <strain evidence="2 3">Fo_A28</strain>
    </source>
</reference>
<feature type="region of interest" description="Disordered" evidence="1">
    <location>
        <begin position="1503"/>
        <end position="1553"/>
    </location>
</feature>
<dbReference type="VEuPathDB" id="FungiDB:FOMG_18283"/>
<feature type="region of interest" description="Disordered" evidence="1">
    <location>
        <begin position="1612"/>
        <end position="1707"/>
    </location>
</feature>
<feature type="compositionally biased region" description="Basic and acidic residues" evidence="1">
    <location>
        <begin position="195"/>
        <end position="208"/>
    </location>
</feature>
<feature type="region of interest" description="Disordered" evidence="1">
    <location>
        <begin position="2540"/>
        <end position="2562"/>
    </location>
</feature>
<feature type="region of interest" description="Disordered" evidence="1">
    <location>
        <begin position="187"/>
        <end position="210"/>
    </location>
</feature>
<feature type="compositionally biased region" description="Polar residues" evidence="1">
    <location>
        <begin position="1646"/>
        <end position="1657"/>
    </location>
</feature>
<dbReference type="EMBL" id="MRCY01000170">
    <property type="protein sequence ID" value="RKK93247.1"/>
    <property type="molecule type" value="Genomic_DNA"/>
</dbReference>
<dbReference type="InterPro" id="IPR038765">
    <property type="entry name" value="Papain-like_cys_pep_sf"/>
</dbReference>
<dbReference type="VEuPathDB" id="FungiDB:FOC1_g10000510"/>
<evidence type="ECO:0000256" key="1">
    <source>
        <dbReference type="SAM" id="MobiDB-lite"/>
    </source>
</evidence>